<reference evidence="2 3" key="1">
    <citation type="submission" date="2019-10" db="EMBL/GenBank/DDBJ databases">
        <title>Nocardia macrotermitis sp. nov. and Nocardia aurantia sp. nov., isolated from the gut of fungus growing-termite Macrotermes natalensis.</title>
        <authorList>
            <person name="Benndorf R."/>
            <person name="Schwitalla J."/>
            <person name="Martin K."/>
            <person name="De Beer W."/>
            <person name="Kaster A.-K."/>
            <person name="Vollmers J."/>
            <person name="Poulsen M."/>
            <person name="Beemelmanns C."/>
        </authorList>
    </citation>
    <scope>NUCLEOTIDE SEQUENCE [LARGE SCALE GENOMIC DNA]</scope>
    <source>
        <strain evidence="2 3">RB20</strain>
    </source>
</reference>
<evidence type="ECO:0000313" key="3">
    <source>
        <dbReference type="Proteomes" id="UP000438448"/>
    </source>
</evidence>
<name>A0A7K0DEJ6_9NOCA</name>
<dbReference type="Proteomes" id="UP000438448">
    <property type="component" value="Unassembled WGS sequence"/>
</dbReference>
<dbReference type="InterPro" id="IPR027787">
    <property type="entry name" value="Alpha/beta-hydrolase_catalytic"/>
</dbReference>
<comment type="caution">
    <text evidence="2">The sequence shown here is derived from an EMBL/GenBank/DDBJ whole genome shotgun (WGS) entry which is preliminary data.</text>
</comment>
<keyword evidence="3" id="KW-1185">Reference proteome</keyword>
<gene>
    <name evidence="2" type="ORF">NRB20_64120</name>
</gene>
<dbReference type="Pfam" id="PF10081">
    <property type="entry name" value="Abhydrolase_9"/>
    <property type="match status" value="1"/>
</dbReference>
<accession>A0A7K0DEJ6</accession>
<dbReference type="AlphaFoldDB" id="A0A7K0DEJ6"/>
<evidence type="ECO:0000259" key="1">
    <source>
        <dbReference type="Pfam" id="PF10081"/>
    </source>
</evidence>
<feature type="domain" description="Alpha/beta-hydrolase catalytic" evidence="1">
    <location>
        <begin position="4"/>
        <end position="37"/>
    </location>
</feature>
<proteinExistence type="predicted"/>
<protein>
    <recommendedName>
        <fullName evidence="1">Alpha/beta-hydrolase catalytic domain-containing protein</fullName>
    </recommendedName>
</protein>
<sequence length="45" mass="4726">MAPHPPWIPIVGFLQTSVDLLAALTPTPGHGHRYGTDQGTTLGTC</sequence>
<dbReference type="EMBL" id="WEGK01000018">
    <property type="protein sequence ID" value="MQY23284.1"/>
    <property type="molecule type" value="Genomic_DNA"/>
</dbReference>
<evidence type="ECO:0000313" key="2">
    <source>
        <dbReference type="EMBL" id="MQY23284.1"/>
    </source>
</evidence>
<organism evidence="2 3">
    <name type="scientific">Nocardia macrotermitis</name>
    <dbReference type="NCBI Taxonomy" id="2585198"/>
    <lineage>
        <taxon>Bacteria</taxon>
        <taxon>Bacillati</taxon>
        <taxon>Actinomycetota</taxon>
        <taxon>Actinomycetes</taxon>
        <taxon>Mycobacteriales</taxon>
        <taxon>Nocardiaceae</taxon>
        <taxon>Nocardia</taxon>
    </lineage>
</organism>
<dbReference type="RefSeq" id="WP_227834067.1">
    <property type="nucleotide sequence ID" value="NZ_WEGK01000018.1"/>
</dbReference>